<dbReference type="EMBL" id="JBGBPQ010000013">
    <property type="protein sequence ID" value="KAL1512010.1"/>
    <property type="molecule type" value="Genomic_DNA"/>
</dbReference>
<dbReference type="Proteomes" id="UP001515480">
    <property type="component" value="Unassembled WGS sequence"/>
</dbReference>
<reference evidence="1 2" key="1">
    <citation type="journal article" date="2024" name="Science">
        <title>Giant polyketide synthase enzymes in the biosynthesis of giant marine polyether toxins.</title>
        <authorList>
            <person name="Fallon T.R."/>
            <person name="Shende V.V."/>
            <person name="Wierzbicki I.H."/>
            <person name="Pendleton A.L."/>
            <person name="Watervoot N.F."/>
            <person name="Auber R.P."/>
            <person name="Gonzalez D.J."/>
            <person name="Wisecaver J.H."/>
            <person name="Moore B.S."/>
        </authorList>
    </citation>
    <scope>NUCLEOTIDE SEQUENCE [LARGE SCALE GENOMIC DNA]</scope>
    <source>
        <strain evidence="1 2">12B1</strain>
    </source>
</reference>
<dbReference type="AlphaFoldDB" id="A0AB34J5F2"/>
<sequence>MAGEEKRHACVFTIVRSEAVFLPIWYRYYSEHFCVDDIYVLHHVVPSAAEPDTCTASLRCHVLELRHEYFDPVWLRRVVCEQQRALLERYYAVLFAEVDEIVIAAPLHASAGPGLKEYVDEFVRRREAHTHPAAVRCVGWEVHHDFSSEAPIDLEQPVLAQRRYWHRNELYDKTLLTLAPLRYSLGFHTCEEEAPYDEKLVLLHLNKLDFGYFIRRHEERAAMVHSQEAIENGWNQHYRTTGAPLLKQYIATPYPTEPIPEWLRAAKVV</sequence>
<evidence type="ECO:0000313" key="2">
    <source>
        <dbReference type="Proteomes" id="UP001515480"/>
    </source>
</evidence>
<evidence type="ECO:0008006" key="3">
    <source>
        <dbReference type="Google" id="ProtNLM"/>
    </source>
</evidence>
<proteinExistence type="predicted"/>
<accession>A0AB34J5F2</accession>
<protein>
    <recommendedName>
        <fullName evidence="3">Glycosyltransferase family 92 protein</fullName>
    </recommendedName>
</protein>
<comment type="caution">
    <text evidence="1">The sequence shown here is derived from an EMBL/GenBank/DDBJ whole genome shotgun (WGS) entry which is preliminary data.</text>
</comment>
<evidence type="ECO:0000313" key="1">
    <source>
        <dbReference type="EMBL" id="KAL1512010.1"/>
    </source>
</evidence>
<name>A0AB34J5F2_PRYPA</name>
<organism evidence="1 2">
    <name type="scientific">Prymnesium parvum</name>
    <name type="common">Toxic golden alga</name>
    <dbReference type="NCBI Taxonomy" id="97485"/>
    <lineage>
        <taxon>Eukaryota</taxon>
        <taxon>Haptista</taxon>
        <taxon>Haptophyta</taxon>
        <taxon>Prymnesiophyceae</taxon>
        <taxon>Prymnesiales</taxon>
        <taxon>Prymnesiaceae</taxon>
        <taxon>Prymnesium</taxon>
    </lineage>
</organism>
<gene>
    <name evidence="1" type="ORF">AB1Y20_005285</name>
</gene>
<keyword evidence="2" id="KW-1185">Reference proteome</keyword>